<dbReference type="InterPro" id="IPR011009">
    <property type="entry name" value="Kinase-like_dom_sf"/>
</dbReference>
<dbReference type="GO" id="GO:0004674">
    <property type="term" value="F:protein serine/threonine kinase activity"/>
    <property type="evidence" value="ECO:0007669"/>
    <property type="project" value="TreeGrafter"/>
</dbReference>
<dbReference type="InterPro" id="IPR008271">
    <property type="entry name" value="Ser/Thr_kinase_AS"/>
</dbReference>
<sequence>MYSGQPAAAKELWRTPRNFYSVDREVSIAKRLKNLTHARIASLLDQTWKPGQSDAIDLYILYSPLSTSNFLALYKSKASLDTRTRLFTQVLEGIAFLHENGITHRDIKPANLTVRSYDPPDAQIIDFGCATTETKTLYDRPGTIPYLAPEQRDGQYHDLSVDYWACALVGAELIGLKRNNERIGDEGLKTIHSWLDQQNSNAVVKSCRAMLKVEPEGRMTAEKVLEEYLDPYRGDMKKGSKRALDAP</sequence>
<dbReference type="PROSITE" id="PS00108">
    <property type="entry name" value="PROTEIN_KINASE_ST"/>
    <property type="match status" value="1"/>
</dbReference>
<evidence type="ECO:0000259" key="1">
    <source>
        <dbReference type="PROSITE" id="PS50011"/>
    </source>
</evidence>
<dbReference type="PANTHER" id="PTHR44167:SF24">
    <property type="entry name" value="SERINE_THREONINE-PROTEIN KINASE CHK2"/>
    <property type="match status" value="1"/>
</dbReference>
<gene>
    <name evidence="2" type="ORF">G7Y89_g12345</name>
</gene>
<dbReference type="GO" id="GO:0044773">
    <property type="term" value="P:mitotic DNA damage checkpoint signaling"/>
    <property type="evidence" value="ECO:0007669"/>
    <property type="project" value="TreeGrafter"/>
</dbReference>
<evidence type="ECO:0000313" key="3">
    <source>
        <dbReference type="Proteomes" id="UP000566819"/>
    </source>
</evidence>
<dbReference type="Gene3D" id="1.10.510.10">
    <property type="entry name" value="Transferase(Phosphotransferase) domain 1"/>
    <property type="match status" value="1"/>
</dbReference>
<dbReference type="GO" id="GO:0005634">
    <property type="term" value="C:nucleus"/>
    <property type="evidence" value="ECO:0007669"/>
    <property type="project" value="TreeGrafter"/>
</dbReference>
<dbReference type="GO" id="GO:0005737">
    <property type="term" value="C:cytoplasm"/>
    <property type="evidence" value="ECO:0007669"/>
    <property type="project" value="TreeGrafter"/>
</dbReference>
<dbReference type="SMART" id="SM00220">
    <property type="entry name" value="S_TKc"/>
    <property type="match status" value="1"/>
</dbReference>
<dbReference type="GO" id="GO:0005524">
    <property type="term" value="F:ATP binding"/>
    <property type="evidence" value="ECO:0007669"/>
    <property type="project" value="InterPro"/>
</dbReference>
<proteinExistence type="predicted"/>
<dbReference type="SUPFAM" id="SSF56112">
    <property type="entry name" value="Protein kinase-like (PK-like)"/>
    <property type="match status" value="1"/>
</dbReference>
<feature type="domain" description="Protein kinase" evidence="1">
    <location>
        <begin position="1"/>
        <end position="233"/>
    </location>
</feature>
<reference evidence="2 3" key="1">
    <citation type="submission" date="2020-03" db="EMBL/GenBank/DDBJ databases">
        <title>Draft Genome Sequence of Cudoniella acicularis.</title>
        <authorList>
            <person name="Buettner E."/>
            <person name="Kellner H."/>
        </authorList>
    </citation>
    <scope>NUCLEOTIDE SEQUENCE [LARGE SCALE GENOMIC DNA]</scope>
    <source>
        <strain evidence="2 3">DSM 108380</strain>
    </source>
</reference>
<protein>
    <recommendedName>
        <fullName evidence="1">Protein kinase domain-containing protein</fullName>
    </recommendedName>
</protein>
<comment type="caution">
    <text evidence="2">The sequence shown here is derived from an EMBL/GenBank/DDBJ whole genome shotgun (WGS) entry which is preliminary data.</text>
</comment>
<dbReference type="AlphaFoldDB" id="A0A8H4RCR6"/>
<evidence type="ECO:0000313" key="2">
    <source>
        <dbReference type="EMBL" id="KAF4625822.1"/>
    </source>
</evidence>
<dbReference type="Pfam" id="PF00069">
    <property type="entry name" value="Pkinase"/>
    <property type="match status" value="1"/>
</dbReference>
<dbReference type="PANTHER" id="PTHR44167">
    <property type="entry name" value="OVARIAN-SPECIFIC SERINE/THREONINE-PROTEIN KINASE LOK-RELATED"/>
    <property type="match status" value="1"/>
</dbReference>
<organism evidence="2 3">
    <name type="scientific">Cudoniella acicularis</name>
    <dbReference type="NCBI Taxonomy" id="354080"/>
    <lineage>
        <taxon>Eukaryota</taxon>
        <taxon>Fungi</taxon>
        <taxon>Dikarya</taxon>
        <taxon>Ascomycota</taxon>
        <taxon>Pezizomycotina</taxon>
        <taxon>Leotiomycetes</taxon>
        <taxon>Helotiales</taxon>
        <taxon>Tricladiaceae</taxon>
        <taxon>Cudoniella</taxon>
    </lineage>
</organism>
<keyword evidence="3" id="KW-1185">Reference proteome</keyword>
<dbReference type="CDD" id="cd00180">
    <property type="entry name" value="PKc"/>
    <property type="match status" value="1"/>
</dbReference>
<dbReference type="OrthoDB" id="5979581at2759"/>
<dbReference type="PROSITE" id="PS50011">
    <property type="entry name" value="PROTEIN_KINASE_DOM"/>
    <property type="match status" value="1"/>
</dbReference>
<name>A0A8H4RCR6_9HELO</name>
<dbReference type="EMBL" id="JAAMPI010001287">
    <property type="protein sequence ID" value="KAF4625822.1"/>
    <property type="molecule type" value="Genomic_DNA"/>
</dbReference>
<dbReference type="InterPro" id="IPR000719">
    <property type="entry name" value="Prot_kinase_dom"/>
</dbReference>
<accession>A0A8H4RCR6</accession>
<dbReference type="Proteomes" id="UP000566819">
    <property type="component" value="Unassembled WGS sequence"/>
</dbReference>